<evidence type="ECO:0000256" key="7">
    <source>
        <dbReference type="ARBA" id="ARBA00035120"/>
    </source>
</evidence>
<dbReference type="OrthoDB" id="5148600at2"/>
<dbReference type="EMBL" id="LT629734">
    <property type="protein sequence ID" value="SDR92882.1"/>
    <property type="molecule type" value="Genomic_DNA"/>
</dbReference>
<comment type="similarity">
    <text evidence="7 10">Belongs to the fluoride channel Fluc/FEX (TC 1.A.43) family.</text>
</comment>
<evidence type="ECO:0000313" key="11">
    <source>
        <dbReference type="EMBL" id="SDR92882.1"/>
    </source>
</evidence>
<dbReference type="GO" id="GO:0046872">
    <property type="term" value="F:metal ion binding"/>
    <property type="evidence" value="ECO:0007669"/>
    <property type="project" value="UniProtKB-KW"/>
</dbReference>
<evidence type="ECO:0000256" key="10">
    <source>
        <dbReference type="HAMAP-Rule" id="MF_00454"/>
    </source>
</evidence>
<dbReference type="Pfam" id="PF02537">
    <property type="entry name" value="CRCB"/>
    <property type="match status" value="1"/>
</dbReference>
<comment type="function">
    <text evidence="9 10">Fluoride-specific ion channel. Important for reducing fluoride concentration in the cell, thus reducing its toxicity.</text>
</comment>
<comment type="activity regulation">
    <text evidence="10">Na(+) is not transported, but it plays an essential structural role and its presence is essential for fluoride channel function.</text>
</comment>
<keyword evidence="3 10" id="KW-0812">Transmembrane</keyword>
<evidence type="ECO:0000256" key="6">
    <source>
        <dbReference type="ARBA" id="ARBA00023303"/>
    </source>
</evidence>
<feature type="binding site" evidence="10">
    <location>
        <position position="72"/>
    </location>
    <ligand>
        <name>Na(+)</name>
        <dbReference type="ChEBI" id="CHEBI:29101"/>
        <note>structural</note>
    </ligand>
</feature>
<dbReference type="AlphaFoldDB" id="A0A1H1N1N4"/>
<organism evidence="11 12">
    <name type="scientific">Agrococcus carbonis</name>
    <dbReference type="NCBI Taxonomy" id="684552"/>
    <lineage>
        <taxon>Bacteria</taxon>
        <taxon>Bacillati</taxon>
        <taxon>Actinomycetota</taxon>
        <taxon>Actinomycetes</taxon>
        <taxon>Micrococcales</taxon>
        <taxon>Microbacteriaceae</taxon>
        <taxon>Agrococcus</taxon>
    </lineage>
</organism>
<keyword evidence="5 10" id="KW-0472">Membrane</keyword>
<keyword evidence="4 10" id="KW-1133">Transmembrane helix</keyword>
<keyword evidence="10" id="KW-0813">Transport</keyword>
<evidence type="ECO:0000256" key="9">
    <source>
        <dbReference type="ARBA" id="ARBA00049940"/>
    </source>
</evidence>
<dbReference type="GO" id="GO:0140114">
    <property type="term" value="P:cellular detoxification of fluoride"/>
    <property type="evidence" value="ECO:0007669"/>
    <property type="project" value="UniProtKB-UniRule"/>
</dbReference>
<dbReference type="HAMAP" id="MF_00454">
    <property type="entry name" value="FluC"/>
    <property type="match status" value="1"/>
</dbReference>
<sequence length="124" mass="12152">MSPLELLAIAAAGGVGATVRFLAGALAPRRPARATMAVNLVASLLAGLAAGLMPLDDAWRAVLVTGFCGGMSTYSAFAVQAVEQLERRRGGHALATVAVTLVGGALAASAGLLIAAMLAPAAAA</sequence>
<keyword evidence="6 10" id="KW-0407">Ion channel</keyword>
<keyword evidence="2 10" id="KW-1003">Cell membrane</keyword>
<feature type="transmembrane region" description="Helical" evidence="10">
    <location>
        <begin position="94"/>
        <end position="119"/>
    </location>
</feature>
<accession>A0A1H1N1N4</accession>
<dbReference type="RefSeq" id="WP_092666114.1">
    <property type="nucleotide sequence ID" value="NZ_LT629734.1"/>
</dbReference>
<feature type="transmembrane region" description="Helical" evidence="10">
    <location>
        <begin position="6"/>
        <end position="27"/>
    </location>
</feature>
<evidence type="ECO:0000256" key="4">
    <source>
        <dbReference type="ARBA" id="ARBA00022989"/>
    </source>
</evidence>
<comment type="catalytic activity">
    <reaction evidence="8">
        <text>fluoride(in) = fluoride(out)</text>
        <dbReference type="Rhea" id="RHEA:76159"/>
        <dbReference type="ChEBI" id="CHEBI:17051"/>
    </reaction>
    <physiologicalReaction direction="left-to-right" evidence="8">
        <dbReference type="Rhea" id="RHEA:76160"/>
    </physiologicalReaction>
</comment>
<evidence type="ECO:0000256" key="2">
    <source>
        <dbReference type="ARBA" id="ARBA00022475"/>
    </source>
</evidence>
<feature type="transmembrane region" description="Helical" evidence="10">
    <location>
        <begin position="61"/>
        <end position="82"/>
    </location>
</feature>
<keyword evidence="10" id="KW-0915">Sodium</keyword>
<dbReference type="GO" id="GO:0062054">
    <property type="term" value="F:fluoride channel activity"/>
    <property type="evidence" value="ECO:0007669"/>
    <property type="project" value="UniProtKB-UniRule"/>
</dbReference>
<comment type="subcellular location">
    <subcellularLocation>
        <location evidence="1 10">Cell membrane</location>
        <topology evidence="1 10">Multi-pass membrane protein</topology>
    </subcellularLocation>
</comment>
<feature type="binding site" evidence="10">
    <location>
        <position position="69"/>
    </location>
    <ligand>
        <name>Na(+)</name>
        <dbReference type="ChEBI" id="CHEBI:29101"/>
        <note>structural</note>
    </ligand>
</feature>
<keyword evidence="10" id="KW-0406">Ion transport</keyword>
<evidence type="ECO:0000256" key="8">
    <source>
        <dbReference type="ARBA" id="ARBA00035585"/>
    </source>
</evidence>
<keyword evidence="12" id="KW-1185">Reference proteome</keyword>
<dbReference type="Proteomes" id="UP000199649">
    <property type="component" value="Chromosome I"/>
</dbReference>
<name>A0A1H1N1N4_9MICO</name>
<gene>
    <name evidence="10" type="primary">fluC</name>
    <name evidence="10" type="synonym">crcB</name>
    <name evidence="11" type="ORF">SAMN04489719_1145</name>
</gene>
<evidence type="ECO:0000256" key="1">
    <source>
        <dbReference type="ARBA" id="ARBA00004651"/>
    </source>
</evidence>
<dbReference type="STRING" id="684552.SAMN04489719_1145"/>
<evidence type="ECO:0000313" key="12">
    <source>
        <dbReference type="Proteomes" id="UP000199649"/>
    </source>
</evidence>
<dbReference type="GO" id="GO:0005886">
    <property type="term" value="C:plasma membrane"/>
    <property type="evidence" value="ECO:0007669"/>
    <property type="project" value="UniProtKB-SubCell"/>
</dbReference>
<evidence type="ECO:0000256" key="5">
    <source>
        <dbReference type="ARBA" id="ARBA00023136"/>
    </source>
</evidence>
<reference evidence="12" key="1">
    <citation type="submission" date="2016-10" db="EMBL/GenBank/DDBJ databases">
        <authorList>
            <person name="Varghese N."/>
            <person name="Submissions S."/>
        </authorList>
    </citation>
    <scope>NUCLEOTIDE SEQUENCE [LARGE SCALE GENOMIC DNA]</scope>
    <source>
        <strain evidence="12">DSM 22965</strain>
    </source>
</reference>
<proteinExistence type="inferred from homology"/>
<protein>
    <recommendedName>
        <fullName evidence="10">Fluoride-specific ion channel FluC</fullName>
    </recommendedName>
</protein>
<keyword evidence="10" id="KW-0479">Metal-binding</keyword>
<dbReference type="InterPro" id="IPR003691">
    <property type="entry name" value="FluC"/>
</dbReference>
<feature type="transmembrane region" description="Helical" evidence="10">
    <location>
        <begin position="34"/>
        <end position="55"/>
    </location>
</feature>
<evidence type="ECO:0000256" key="3">
    <source>
        <dbReference type="ARBA" id="ARBA00022692"/>
    </source>
</evidence>